<keyword evidence="3" id="KW-1185">Reference proteome</keyword>
<proteinExistence type="predicted"/>
<keyword evidence="1" id="KW-0812">Transmembrane</keyword>
<organism evidence="2 3">
    <name type="scientific">Botryobasidium botryosum (strain FD-172 SS1)</name>
    <dbReference type="NCBI Taxonomy" id="930990"/>
    <lineage>
        <taxon>Eukaryota</taxon>
        <taxon>Fungi</taxon>
        <taxon>Dikarya</taxon>
        <taxon>Basidiomycota</taxon>
        <taxon>Agaricomycotina</taxon>
        <taxon>Agaricomycetes</taxon>
        <taxon>Cantharellales</taxon>
        <taxon>Botryobasidiaceae</taxon>
        <taxon>Botryobasidium</taxon>
    </lineage>
</organism>
<dbReference type="HOGENOM" id="CLU_030612_2_1_1"/>
<sequence>MSEKCRSASAFACEVLSSPTSLAVALLLGAFIYLTLSDSGRNTLHFALSIMTNSHWQSPVSNPKGSTPGSFSLSRAYTSFIQYEHYAKAELDARRRLYKTLDRQGKRLGQQVGYLSKLDALARAVERNAVVTRAIAALAFEEQVRLGMVRGGMGRARAFGAESYADPGRVKEALKHFIRDWSAEGREERERLFSPILDVLKADTRTRKDLKVLVPGAGLGRLAWEIANLGFDSTANEYSCFMTLACRFLLSPKATTSAFQHTIHPFCHNFSHQKNLENTARQMRFPDVVPRAMSNLHLVEGDFLALSPVPTYDYVVTLFFIDTALSITDYLTQIYELLNPGGTWINLGPLLWTSGSVVKMELDLEEVLHLAKLVGFEILTQPAVNAPRTVESEYTGDAEGMMRWIYQAEFWVARKMNS</sequence>
<dbReference type="Gene3D" id="3.40.50.150">
    <property type="entry name" value="Vaccinia Virus protein VP39"/>
    <property type="match status" value="1"/>
</dbReference>
<evidence type="ECO:0000313" key="3">
    <source>
        <dbReference type="Proteomes" id="UP000027195"/>
    </source>
</evidence>
<protein>
    <submittedName>
        <fullName evidence="2">Uncharacterized protein</fullName>
    </submittedName>
</protein>
<reference evidence="3" key="1">
    <citation type="journal article" date="2014" name="Proc. Natl. Acad. Sci. U.S.A.">
        <title>Extensive sampling of basidiomycete genomes demonstrates inadequacy of the white-rot/brown-rot paradigm for wood decay fungi.</title>
        <authorList>
            <person name="Riley R."/>
            <person name="Salamov A.A."/>
            <person name="Brown D.W."/>
            <person name="Nagy L.G."/>
            <person name="Floudas D."/>
            <person name="Held B.W."/>
            <person name="Levasseur A."/>
            <person name="Lombard V."/>
            <person name="Morin E."/>
            <person name="Otillar R."/>
            <person name="Lindquist E.A."/>
            <person name="Sun H."/>
            <person name="LaButti K.M."/>
            <person name="Schmutz J."/>
            <person name="Jabbour D."/>
            <person name="Luo H."/>
            <person name="Baker S.E."/>
            <person name="Pisabarro A.G."/>
            <person name="Walton J.D."/>
            <person name="Blanchette R.A."/>
            <person name="Henrissat B."/>
            <person name="Martin F."/>
            <person name="Cullen D."/>
            <person name="Hibbett D.S."/>
            <person name="Grigoriev I.V."/>
        </authorList>
    </citation>
    <scope>NUCLEOTIDE SEQUENCE [LARGE SCALE GENOMIC DNA]</scope>
    <source>
        <strain evidence="3">FD-172 SS1</strain>
    </source>
</reference>
<dbReference type="AlphaFoldDB" id="A0A067N556"/>
<dbReference type="Proteomes" id="UP000027195">
    <property type="component" value="Unassembled WGS sequence"/>
</dbReference>
<evidence type="ECO:0000256" key="1">
    <source>
        <dbReference type="SAM" id="Phobius"/>
    </source>
</evidence>
<dbReference type="InterPro" id="IPR012901">
    <property type="entry name" value="CARME"/>
</dbReference>
<dbReference type="InParanoid" id="A0A067N556"/>
<feature type="transmembrane region" description="Helical" evidence="1">
    <location>
        <begin position="12"/>
        <end position="36"/>
    </location>
</feature>
<name>A0A067N556_BOTB1</name>
<dbReference type="STRING" id="930990.A0A067N556"/>
<dbReference type="EMBL" id="KL198020">
    <property type="protein sequence ID" value="KDQ18876.1"/>
    <property type="molecule type" value="Genomic_DNA"/>
</dbReference>
<dbReference type="PANTHER" id="PTHR12303">
    <property type="entry name" value="CARNOSINE N-METHYLTRANSFERASE"/>
    <property type="match status" value="1"/>
</dbReference>
<accession>A0A067N556</accession>
<dbReference type="InterPro" id="IPR029063">
    <property type="entry name" value="SAM-dependent_MTases_sf"/>
</dbReference>
<keyword evidence="1" id="KW-0472">Membrane</keyword>
<gene>
    <name evidence="2" type="ORF">BOTBODRAFT_28365</name>
</gene>
<evidence type="ECO:0000313" key="2">
    <source>
        <dbReference type="EMBL" id="KDQ18876.1"/>
    </source>
</evidence>
<dbReference type="Pfam" id="PF07942">
    <property type="entry name" value="CARME"/>
    <property type="match status" value="1"/>
</dbReference>
<dbReference type="OrthoDB" id="978at2759"/>
<dbReference type="SUPFAM" id="SSF53335">
    <property type="entry name" value="S-adenosyl-L-methionine-dependent methyltransferases"/>
    <property type="match status" value="1"/>
</dbReference>
<keyword evidence="1" id="KW-1133">Transmembrane helix</keyword>
<dbReference type="SMART" id="SM01296">
    <property type="entry name" value="N2227"/>
    <property type="match status" value="1"/>
</dbReference>
<dbReference type="GO" id="GO:0008757">
    <property type="term" value="F:S-adenosylmethionine-dependent methyltransferase activity"/>
    <property type="evidence" value="ECO:0007669"/>
    <property type="project" value="InterPro"/>
</dbReference>
<dbReference type="PANTHER" id="PTHR12303:SF13">
    <property type="match status" value="1"/>
</dbReference>